<dbReference type="EMBL" id="KN837208">
    <property type="protein sequence ID" value="KIJ33803.1"/>
    <property type="molecule type" value="Genomic_DNA"/>
</dbReference>
<sequence length="452" mass="52311">MTLDPEAWAAACAFIPLFHSFPCDQSTGNQITLGLNHGQLSPALSSKAKALKAMRDDNAPWKNLGSIVLHGPKWLSEPVPHAWISPWVTRSTVAALTRPSKEENEPFCTLTKREKSQIYTRYKLPSFFSYLDFSAFQDGHLWNLATVHDICADFAHVERKYRCVSHPWYHLKDFPDSEYVLWLIQPYKDFPDYNAGDYKTIPDTYSEELHEHLNFYHDLTQIIKPHGKEIMLSIPVCYYGLLVALNCQIFNLETPSLNPESKSVELQHILQHKLSYCYGLREMFSYEVILAHILGEMTGDWRSKALNDYAHRLASVRHLRKYPNAGQLSVHNASDRAIFNDVYKEIGYDTDLNENDWVTIHKNAVHVIQNEFGNNDGFFWEPIIVQTSPHTTMHYVHGVELVKIEEDGSIQGKDFYLIYKYYQINLVTDIPEPDSEWIEGDREELTEEEHNI</sequence>
<evidence type="ECO:0000313" key="2">
    <source>
        <dbReference type="Proteomes" id="UP000054279"/>
    </source>
</evidence>
<protein>
    <submittedName>
        <fullName evidence="1">Uncharacterized protein</fullName>
    </submittedName>
</protein>
<proteinExistence type="predicted"/>
<evidence type="ECO:0000313" key="1">
    <source>
        <dbReference type="EMBL" id="KIJ33803.1"/>
    </source>
</evidence>
<dbReference type="HOGENOM" id="CLU_655812_0_0_1"/>
<dbReference type="Proteomes" id="UP000054279">
    <property type="component" value="Unassembled WGS sequence"/>
</dbReference>
<organism evidence="1 2">
    <name type="scientific">Sphaerobolus stellatus (strain SS14)</name>
    <dbReference type="NCBI Taxonomy" id="990650"/>
    <lineage>
        <taxon>Eukaryota</taxon>
        <taxon>Fungi</taxon>
        <taxon>Dikarya</taxon>
        <taxon>Basidiomycota</taxon>
        <taxon>Agaricomycotina</taxon>
        <taxon>Agaricomycetes</taxon>
        <taxon>Phallomycetidae</taxon>
        <taxon>Geastrales</taxon>
        <taxon>Sphaerobolaceae</taxon>
        <taxon>Sphaerobolus</taxon>
    </lineage>
</organism>
<accession>A0A0C9TTV7</accession>
<reference evidence="1 2" key="1">
    <citation type="submission" date="2014-06" db="EMBL/GenBank/DDBJ databases">
        <title>Evolutionary Origins and Diversification of the Mycorrhizal Mutualists.</title>
        <authorList>
            <consortium name="DOE Joint Genome Institute"/>
            <consortium name="Mycorrhizal Genomics Consortium"/>
            <person name="Kohler A."/>
            <person name="Kuo A."/>
            <person name="Nagy L.G."/>
            <person name="Floudas D."/>
            <person name="Copeland A."/>
            <person name="Barry K.W."/>
            <person name="Cichocki N."/>
            <person name="Veneault-Fourrey C."/>
            <person name="LaButti K."/>
            <person name="Lindquist E.A."/>
            <person name="Lipzen A."/>
            <person name="Lundell T."/>
            <person name="Morin E."/>
            <person name="Murat C."/>
            <person name="Riley R."/>
            <person name="Ohm R."/>
            <person name="Sun H."/>
            <person name="Tunlid A."/>
            <person name="Henrissat B."/>
            <person name="Grigoriev I.V."/>
            <person name="Hibbett D.S."/>
            <person name="Martin F."/>
        </authorList>
    </citation>
    <scope>NUCLEOTIDE SEQUENCE [LARGE SCALE GENOMIC DNA]</scope>
    <source>
        <strain evidence="1 2">SS14</strain>
    </source>
</reference>
<name>A0A0C9TTV7_SPHS4</name>
<gene>
    <name evidence="1" type="ORF">M422DRAFT_264265</name>
</gene>
<keyword evidence="2" id="KW-1185">Reference proteome</keyword>
<feature type="non-terminal residue" evidence="1">
    <location>
        <position position="1"/>
    </location>
</feature>
<dbReference type="AlphaFoldDB" id="A0A0C9TTV7"/>